<comment type="caution">
    <text evidence="2">The sequence shown here is derived from an EMBL/GenBank/DDBJ whole genome shotgun (WGS) entry which is preliminary data.</text>
</comment>
<organism evidence="2 3">
    <name type="scientific">Runella defluvii</name>
    <dbReference type="NCBI Taxonomy" id="370973"/>
    <lineage>
        <taxon>Bacteria</taxon>
        <taxon>Pseudomonadati</taxon>
        <taxon>Bacteroidota</taxon>
        <taxon>Cytophagia</taxon>
        <taxon>Cytophagales</taxon>
        <taxon>Spirosomataceae</taxon>
        <taxon>Runella</taxon>
    </lineage>
</organism>
<dbReference type="RefSeq" id="WP_183977841.1">
    <property type="nucleotide sequence ID" value="NZ_JACIBY010000012.1"/>
</dbReference>
<dbReference type="Proteomes" id="UP000541352">
    <property type="component" value="Unassembled WGS sequence"/>
</dbReference>
<gene>
    <name evidence="2" type="ORF">FHS57_004720</name>
</gene>
<accession>A0A7W5ZQ61</accession>
<evidence type="ECO:0000256" key="1">
    <source>
        <dbReference type="SAM" id="SignalP"/>
    </source>
</evidence>
<protein>
    <recommendedName>
        <fullName evidence="4">PLAT domain-containing protein</fullName>
    </recommendedName>
</protein>
<feature type="signal peptide" evidence="1">
    <location>
        <begin position="1"/>
        <end position="24"/>
    </location>
</feature>
<evidence type="ECO:0000313" key="3">
    <source>
        <dbReference type="Proteomes" id="UP000541352"/>
    </source>
</evidence>
<keyword evidence="3" id="KW-1185">Reference proteome</keyword>
<keyword evidence="1" id="KW-0732">Signal</keyword>
<name>A0A7W5ZQ61_9BACT</name>
<reference evidence="2 3" key="1">
    <citation type="submission" date="2020-08" db="EMBL/GenBank/DDBJ databases">
        <title>Genomic Encyclopedia of Type Strains, Phase IV (KMG-IV): sequencing the most valuable type-strain genomes for metagenomic binning, comparative biology and taxonomic classification.</title>
        <authorList>
            <person name="Goeker M."/>
        </authorList>
    </citation>
    <scope>NUCLEOTIDE SEQUENCE [LARGE SCALE GENOMIC DNA]</scope>
    <source>
        <strain evidence="2 3">DSM 17976</strain>
    </source>
</reference>
<sequence length="149" mass="16163">MKILPVVRGGIGLFFLLFSSSNFLSCACLDATVGEPAETVSGQVVVNVTGLEQLSTSGEKKYVTVSYSGNLENSDSKFGETAFSVNRSYEIKAGSVHPNPSITRVALKYGTWTVRVQADSWSSQCSCKMDDKHSPRFVFTYPNSQGVCQ</sequence>
<evidence type="ECO:0008006" key="4">
    <source>
        <dbReference type="Google" id="ProtNLM"/>
    </source>
</evidence>
<dbReference type="AlphaFoldDB" id="A0A7W5ZQ61"/>
<dbReference type="PROSITE" id="PS51257">
    <property type="entry name" value="PROKAR_LIPOPROTEIN"/>
    <property type="match status" value="1"/>
</dbReference>
<proteinExistence type="predicted"/>
<evidence type="ECO:0000313" key="2">
    <source>
        <dbReference type="EMBL" id="MBB3840700.1"/>
    </source>
</evidence>
<dbReference type="EMBL" id="JACIBY010000012">
    <property type="protein sequence ID" value="MBB3840700.1"/>
    <property type="molecule type" value="Genomic_DNA"/>
</dbReference>
<feature type="chain" id="PRO_5030835942" description="PLAT domain-containing protein" evidence="1">
    <location>
        <begin position="25"/>
        <end position="149"/>
    </location>
</feature>